<dbReference type="RefSeq" id="WP_127122395.1">
    <property type="nucleotide sequence ID" value="NZ_BHXQ01000003.1"/>
</dbReference>
<dbReference type="Proteomes" id="UP000288227">
    <property type="component" value="Unassembled WGS sequence"/>
</dbReference>
<protein>
    <submittedName>
        <fullName evidence="2">Uncharacterized protein</fullName>
    </submittedName>
</protein>
<feature type="transmembrane region" description="Helical" evidence="1">
    <location>
        <begin position="15"/>
        <end position="33"/>
    </location>
</feature>
<dbReference type="EMBL" id="BHXQ01000003">
    <property type="protein sequence ID" value="GCC51745.1"/>
    <property type="molecule type" value="Genomic_DNA"/>
</dbReference>
<gene>
    <name evidence="2" type="ORF">SanaruYs_19740</name>
</gene>
<keyword evidence="1" id="KW-1133">Transmembrane helix</keyword>
<comment type="caution">
    <text evidence="2">The sequence shown here is derived from an EMBL/GenBank/DDBJ whole genome shotgun (WGS) entry which is preliminary data.</text>
</comment>
<feature type="transmembrane region" description="Helical" evidence="1">
    <location>
        <begin position="160"/>
        <end position="178"/>
    </location>
</feature>
<feature type="transmembrane region" description="Helical" evidence="1">
    <location>
        <begin position="131"/>
        <end position="154"/>
    </location>
</feature>
<sequence length="276" mass="31200">MGNKSASLKSFKDQLSNIAHVAPLIGAYFIIYGTLKLKGYYGYFGLSIIEFIDFSELVLYFITDLDIIIILLVHAILNLWSSTNTVGIAISKIKTIKSNEAKIQELNISESDNLEDQNNLIRDNAKQSNHLMVLGYLALGLLFIYGGVILFTMVQAIKKGNFEMAGVILLFFVVYFSITRKLKEKMSSTMMVLISILIVMPPMIYFKEKDRAIEVTNGKGKKAEVFMGNLALTNDSTRFYLGKTKEAVLIYDKSQKKVDIYRTSDVTKISFFHIFD</sequence>
<reference evidence="2 3" key="1">
    <citation type="submission" date="2018-11" db="EMBL/GenBank/DDBJ databases">
        <title>Chryseotalea sanarue gen. nov., sp., nov., a member of the family Cytophagaceae, isolated from a brackish lake in Hamamatsu Japan.</title>
        <authorList>
            <person name="Maejima Y."/>
            <person name="Iino T."/>
            <person name="Muraguchi Y."/>
            <person name="Fukuda K."/>
            <person name="Ohkuma M."/>
            <person name="Moriuchi R."/>
            <person name="Dohra H."/>
            <person name="Kimbara K."/>
            <person name="Shintani M."/>
        </authorList>
    </citation>
    <scope>NUCLEOTIDE SEQUENCE [LARGE SCALE GENOMIC DNA]</scope>
    <source>
        <strain evidence="2 3">Ys</strain>
    </source>
</reference>
<evidence type="ECO:0000313" key="2">
    <source>
        <dbReference type="EMBL" id="GCC51745.1"/>
    </source>
</evidence>
<proteinExistence type="predicted"/>
<feature type="transmembrane region" description="Helical" evidence="1">
    <location>
        <begin position="190"/>
        <end position="206"/>
    </location>
</feature>
<feature type="transmembrane region" description="Helical" evidence="1">
    <location>
        <begin position="68"/>
        <end position="90"/>
    </location>
</feature>
<dbReference type="AlphaFoldDB" id="A0A401UA32"/>
<name>A0A401UA32_9BACT</name>
<keyword evidence="1" id="KW-0812">Transmembrane</keyword>
<keyword evidence="3" id="KW-1185">Reference proteome</keyword>
<organism evidence="2 3">
    <name type="scientific">Chryseotalea sanaruensis</name>
    <dbReference type="NCBI Taxonomy" id="2482724"/>
    <lineage>
        <taxon>Bacteria</taxon>
        <taxon>Pseudomonadati</taxon>
        <taxon>Bacteroidota</taxon>
        <taxon>Cytophagia</taxon>
        <taxon>Cytophagales</taxon>
        <taxon>Chryseotaleaceae</taxon>
        <taxon>Chryseotalea</taxon>
    </lineage>
</organism>
<feature type="transmembrane region" description="Helical" evidence="1">
    <location>
        <begin position="40"/>
        <end position="62"/>
    </location>
</feature>
<evidence type="ECO:0000256" key="1">
    <source>
        <dbReference type="SAM" id="Phobius"/>
    </source>
</evidence>
<evidence type="ECO:0000313" key="3">
    <source>
        <dbReference type="Proteomes" id="UP000288227"/>
    </source>
</evidence>
<keyword evidence="1" id="KW-0472">Membrane</keyword>
<accession>A0A401UA32</accession>